<dbReference type="SMART" id="SM00472">
    <property type="entry name" value="MIR"/>
    <property type="match status" value="2"/>
</dbReference>
<comment type="function">
    <text evidence="14">Transfers mannose from Dol-P-mannose to Ser or Thr residues on proteins.</text>
</comment>
<dbReference type="InterPro" id="IPR036300">
    <property type="entry name" value="MIR_dom_sf"/>
</dbReference>
<feature type="region of interest" description="Disordered" evidence="15">
    <location>
        <begin position="23"/>
        <end position="42"/>
    </location>
</feature>
<keyword evidence="5 14" id="KW-0328">Glycosyltransferase</keyword>
<dbReference type="AlphaFoldDB" id="A0AAF0F0W6"/>
<evidence type="ECO:0000256" key="8">
    <source>
        <dbReference type="ARBA" id="ARBA00022737"/>
    </source>
</evidence>
<dbReference type="InterPro" id="IPR016093">
    <property type="entry name" value="MIR_motif"/>
</dbReference>
<feature type="transmembrane region" description="Helical" evidence="14">
    <location>
        <begin position="217"/>
        <end position="236"/>
    </location>
</feature>
<sequence>MADSELRQRVVYEQQRTDAGNHVPQTVLPLESTPVEKPAQPPIRHTRGDMVLCVFLFVASLAVRLYRLDSPPEVVFDEVHFGKFAAYYMRREFFFDVHPPLARLLVALSAWLAGFDGRFEFEDIGLPYADYNVPYLFMRAFQAVIGSLTVPLLFLTLRATGASVPASVLSALFLLIDNVHVTQTRFILLDAPLVLFMLFSLYAYVRFYTLRYKPFTLSWWGWMVATGTGLACTISCKMVGLFGFFTVGSAVIIDLWGLFDIRRGLTIRQFTRHFCARALALIIWPIMIYLACFWVHFAILTKSGPGDSFMSTHFQESLEGSEMLAEAMELHAFDNITIKHRNTDRFLHSNPETYPYKYDDGRISSQGQQVTAVEEPDDASVWQIIPIDPVDNEDGSFNETRRKIRHRQHIRLLHVPSQSYLLTHDVAAPLMPTNEEFTTLPIEDLDQAANDTVFELSINGQRDTSTKVWSSRSTWFRLIHVPTRVAMWTYPGADLPEWGHGHYEVNGNKNALDRTALWYVQDVYPDPNSPLYEKRLEKPPPRKPKKIDFLDKFFELQHVMLKQNAALTEPHPYASRPFNWPFMLSGVSYWNKENANVQVQLFGNVVTWWVSTAAVSMFVGLITADILLRRRGMYQIPFAVRNRLLNSTGFFAMAWAYHYIPFFFMGRQLFLHHYLPAYVCALLVLGGVIDFFAGNAINFPVSEPGPFLTADRRRPRLRMGTSKTLWIVCGVLAVAAIGMFVFLAPFTYAIDLVTGERVLRRRIVSSWSLHYSL</sequence>
<dbReference type="Pfam" id="PF02815">
    <property type="entry name" value="MIR"/>
    <property type="match status" value="1"/>
</dbReference>
<organism evidence="17 18">
    <name type="scientific">Malassezia cuniculi</name>
    <dbReference type="NCBI Taxonomy" id="948313"/>
    <lineage>
        <taxon>Eukaryota</taxon>
        <taxon>Fungi</taxon>
        <taxon>Dikarya</taxon>
        <taxon>Basidiomycota</taxon>
        <taxon>Ustilaginomycotina</taxon>
        <taxon>Malasseziomycetes</taxon>
        <taxon>Malasseziales</taxon>
        <taxon>Malasseziaceae</taxon>
        <taxon>Malassezia</taxon>
    </lineage>
</organism>
<feature type="domain" description="MIR" evidence="16">
    <location>
        <begin position="327"/>
        <end position="387"/>
    </location>
</feature>
<dbReference type="EC" id="2.4.1.109" evidence="4 14"/>
<dbReference type="PANTHER" id="PTHR10050">
    <property type="entry name" value="DOLICHYL-PHOSPHATE-MANNOSE--PROTEIN MANNOSYLTRANSFERASE"/>
    <property type="match status" value="1"/>
</dbReference>
<accession>A0AAF0F0W6</accession>
<evidence type="ECO:0000256" key="7">
    <source>
        <dbReference type="ARBA" id="ARBA00022692"/>
    </source>
</evidence>
<evidence type="ECO:0000256" key="5">
    <source>
        <dbReference type="ARBA" id="ARBA00022676"/>
    </source>
</evidence>
<dbReference type="InterPro" id="IPR032421">
    <property type="entry name" value="PMT_4TMC"/>
</dbReference>
<evidence type="ECO:0000256" key="10">
    <source>
        <dbReference type="ARBA" id="ARBA00022989"/>
    </source>
</evidence>
<dbReference type="Pfam" id="PF16192">
    <property type="entry name" value="PMT_4TMC"/>
    <property type="match status" value="1"/>
</dbReference>
<feature type="transmembrane region" description="Helical" evidence="14">
    <location>
        <begin position="186"/>
        <end position="205"/>
    </location>
</feature>
<dbReference type="InterPro" id="IPR003342">
    <property type="entry name" value="ArnT-like_N"/>
</dbReference>
<evidence type="ECO:0000313" key="17">
    <source>
        <dbReference type="EMBL" id="WFD36218.1"/>
    </source>
</evidence>
<proteinExistence type="inferred from homology"/>
<feature type="transmembrane region" description="Helical" evidence="14">
    <location>
        <begin position="724"/>
        <end position="750"/>
    </location>
</feature>
<keyword evidence="10 14" id="KW-1133">Transmembrane helix</keyword>
<comment type="catalytic activity">
    <reaction evidence="13 14">
        <text>a di-trans,poly-cis-dolichyl beta-D-mannosyl phosphate + L-seryl-[protein] = 3-O-(alpha-D-mannosyl)-L-seryl-[protein] + a di-trans,poly-cis-dolichyl phosphate + H(+)</text>
        <dbReference type="Rhea" id="RHEA:17377"/>
        <dbReference type="Rhea" id="RHEA-COMP:9863"/>
        <dbReference type="Rhea" id="RHEA-COMP:13546"/>
        <dbReference type="Rhea" id="RHEA-COMP:19498"/>
        <dbReference type="Rhea" id="RHEA-COMP:19501"/>
        <dbReference type="ChEBI" id="CHEBI:15378"/>
        <dbReference type="ChEBI" id="CHEBI:29999"/>
        <dbReference type="ChEBI" id="CHEBI:57683"/>
        <dbReference type="ChEBI" id="CHEBI:58211"/>
        <dbReference type="ChEBI" id="CHEBI:137321"/>
        <dbReference type="EC" id="2.4.1.109"/>
    </reaction>
</comment>
<dbReference type="CDD" id="cd23285">
    <property type="entry name" value="beta-trefoil_MIR_PMT4-like"/>
    <property type="match status" value="1"/>
</dbReference>
<evidence type="ECO:0000256" key="2">
    <source>
        <dbReference type="ARBA" id="ARBA00004922"/>
    </source>
</evidence>
<dbReference type="PROSITE" id="PS50919">
    <property type="entry name" value="MIR"/>
    <property type="match status" value="1"/>
</dbReference>
<feature type="transmembrane region" description="Helical" evidence="14">
    <location>
        <begin position="136"/>
        <end position="155"/>
    </location>
</feature>
<dbReference type="SUPFAM" id="SSF82109">
    <property type="entry name" value="MIR domain"/>
    <property type="match status" value="1"/>
</dbReference>
<evidence type="ECO:0000256" key="13">
    <source>
        <dbReference type="ARBA" id="ARBA00045102"/>
    </source>
</evidence>
<dbReference type="InterPro" id="IPR027005">
    <property type="entry name" value="PMT-like"/>
</dbReference>
<dbReference type="Pfam" id="PF02366">
    <property type="entry name" value="PMT"/>
    <property type="match status" value="1"/>
</dbReference>
<keyword evidence="18" id="KW-1185">Reference proteome</keyword>
<comment type="similarity">
    <text evidence="3 14">Belongs to the glycosyltransferase 39 family.</text>
</comment>
<evidence type="ECO:0000256" key="9">
    <source>
        <dbReference type="ARBA" id="ARBA00022824"/>
    </source>
</evidence>
<name>A0AAF0F0W6_9BASI</name>
<feature type="transmembrane region" description="Helical" evidence="14">
    <location>
        <begin position="162"/>
        <end position="180"/>
    </location>
</feature>
<comment type="catalytic activity">
    <reaction evidence="12 14">
        <text>a di-trans,poly-cis-dolichyl beta-D-mannosyl phosphate + L-threonyl-[protein] = 3-O-(alpha-D-mannosyl)-L-threonyl-[protein] + a di-trans,poly-cis-dolichyl phosphate + H(+)</text>
        <dbReference type="Rhea" id="RHEA:53396"/>
        <dbReference type="Rhea" id="RHEA-COMP:11060"/>
        <dbReference type="Rhea" id="RHEA-COMP:13547"/>
        <dbReference type="Rhea" id="RHEA-COMP:19498"/>
        <dbReference type="Rhea" id="RHEA-COMP:19501"/>
        <dbReference type="ChEBI" id="CHEBI:15378"/>
        <dbReference type="ChEBI" id="CHEBI:30013"/>
        <dbReference type="ChEBI" id="CHEBI:57683"/>
        <dbReference type="ChEBI" id="CHEBI:58211"/>
        <dbReference type="ChEBI" id="CHEBI:137323"/>
        <dbReference type="EC" id="2.4.1.109"/>
    </reaction>
</comment>
<dbReference type="EMBL" id="CP119880">
    <property type="protein sequence ID" value="WFD36218.1"/>
    <property type="molecule type" value="Genomic_DNA"/>
</dbReference>
<dbReference type="Proteomes" id="UP001219933">
    <property type="component" value="Chromosome 4"/>
</dbReference>
<dbReference type="PANTHER" id="PTHR10050:SF51">
    <property type="entry name" value="PROTEIN O-MANNOSYL-TRANSFERASE 1"/>
    <property type="match status" value="1"/>
</dbReference>
<feature type="transmembrane region" description="Helical" evidence="14">
    <location>
        <begin position="675"/>
        <end position="693"/>
    </location>
</feature>
<evidence type="ECO:0000256" key="1">
    <source>
        <dbReference type="ARBA" id="ARBA00004477"/>
    </source>
</evidence>
<dbReference type="GO" id="GO:0004169">
    <property type="term" value="F:dolichyl-phosphate-mannose-protein mannosyltransferase activity"/>
    <property type="evidence" value="ECO:0007669"/>
    <property type="project" value="UniProtKB-UniRule"/>
</dbReference>
<evidence type="ECO:0000256" key="12">
    <source>
        <dbReference type="ARBA" id="ARBA00045085"/>
    </source>
</evidence>
<keyword evidence="8" id="KW-0677">Repeat</keyword>
<evidence type="ECO:0000313" key="18">
    <source>
        <dbReference type="Proteomes" id="UP001219933"/>
    </source>
</evidence>
<feature type="transmembrane region" description="Helical" evidence="14">
    <location>
        <begin position="649"/>
        <end position="669"/>
    </location>
</feature>
<evidence type="ECO:0000256" key="3">
    <source>
        <dbReference type="ARBA" id="ARBA00007222"/>
    </source>
</evidence>
<dbReference type="Gene3D" id="2.80.10.50">
    <property type="match status" value="1"/>
</dbReference>
<evidence type="ECO:0000259" key="16">
    <source>
        <dbReference type="PROSITE" id="PS50919"/>
    </source>
</evidence>
<feature type="transmembrane region" description="Helical" evidence="14">
    <location>
        <begin position="279"/>
        <end position="300"/>
    </location>
</feature>
<protein>
    <recommendedName>
        <fullName evidence="4 14">Dolichyl-phosphate-mannose--protein mannosyltransferase</fullName>
        <ecNumber evidence="4 14">2.4.1.109</ecNumber>
    </recommendedName>
</protein>
<evidence type="ECO:0000256" key="4">
    <source>
        <dbReference type="ARBA" id="ARBA00012839"/>
    </source>
</evidence>
<feature type="transmembrane region" description="Helical" evidence="14">
    <location>
        <begin position="242"/>
        <end position="259"/>
    </location>
</feature>
<evidence type="ECO:0000256" key="6">
    <source>
        <dbReference type="ARBA" id="ARBA00022679"/>
    </source>
</evidence>
<evidence type="ECO:0000256" key="15">
    <source>
        <dbReference type="SAM" id="MobiDB-lite"/>
    </source>
</evidence>
<evidence type="ECO:0000256" key="11">
    <source>
        <dbReference type="ARBA" id="ARBA00023136"/>
    </source>
</evidence>
<comment type="pathway">
    <text evidence="2 14">Protein modification; protein glycosylation.</text>
</comment>
<evidence type="ECO:0000256" key="14">
    <source>
        <dbReference type="RuleBase" id="RU367007"/>
    </source>
</evidence>
<keyword evidence="11 14" id="KW-0472">Membrane</keyword>
<comment type="subcellular location">
    <subcellularLocation>
        <location evidence="1 14">Endoplasmic reticulum membrane</location>
        <topology evidence="1 14">Multi-pass membrane protein</topology>
    </subcellularLocation>
</comment>
<reference evidence="17" key="1">
    <citation type="submission" date="2023-03" db="EMBL/GenBank/DDBJ databases">
        <title>Mating type loci evolution in Malassezia.</title>
        <authorList>
            <person name="Coelho M.A."/>
        </authorList>
    </citation>
    <scope>NUCLEOTIDE SEQUENCE</scope>
    <source>
        <strain evidence="17">CBS 11721</strain>
    </source>
</reference>
<feature type="transmembrane region" description="Helical" evidence="14">
    <location>
        <begin position="606"/>
        <end position="628"/>
    </location>
</feature>
<keyword evidence="6 14" id="KW-0808">Transferase</keyword>
<keyword evidence="7 14" id="KW-0812">Transmembrane</keyword>
<gene>
    <name evidence="17" type="primary">PMT4</name>
    <name evidence="17" type="ORF">MCUN1_003096</name>
</gene>
<keyword evidence="9 14" id="KW-0256">Endoplasmic reticulum</keyword>
<dbReference type="GO" id="GO:0005789">
    <property type="term" value="C:endoplasmic reticulum membrane"/>
    <property type="evidence" value="ECO:0007669"/>
    <property type="project" value="UniProtKB-SubCell"/>
</dbReference>